<keyword evidence="2" id="KW-0433">Leucine-rich repeat</keyword>
<dbReference type="PANTHER" id="PTHR27000:SF585">
    <property type="entry name" value="LEUCINE-RICH REPEAT RECEPTOR-LIKE PROTEIN KINASE PEPR1"/>
    <property type="match status" value="1"/>
</dbReference>
<comment type="caution">
    <text evidence="11">The sequence shown here is derived from an EMBL/GenBank/DDBJ whole genome shotgun (WGS) entry which is preliminary data.</text>
</comment>
<dbReference type="STRING" id="3818.A0A444X570"/>
<feature type="signal peptide" evidence="10">
    <location>
        <begin position="1"/>
        <end position="21"/>
    </location>
</feature>
<evidence type="ECO:0000256" key="6">
    <source>
        <dbReference type="ARBA" id="ARBA00022989"/>
    </source>
</evidence>
<evidence type="ECO:0000256" key="9">
    <source>
        <dbReference type="ARBA" id="ARBA00023180"/>
    </source>
</evidence>
<dbReference type="InterPro" id="IPR001611">
    <property type="entry name" value="Leu-rich_rpt"/>
</dbReference>
<evidence type="ECO:0000256" key="3">
    <source>
        <dbReference type="ARBA" id="ARBA00022692"/>
    </source>
</evidence>
<dbReference type="Proteomes" id="UP000289738">
    <property type="component" value="Chromosome B10"/>
</dbReference>
<dbReference type="EMBL" id="SDMP01000020">
    <property type="protein sequence ID" value="RYQ84837.1"/>
    <property type="molecule type" value="Genomic_DNA"/>
</dbReference>
<dbReference type="Pfam" id="PF00560">
    <property type="entry name" value="LRR_1"/>
    <property type="match status" value="1"/>
</dbReference>
<organism evidence="11 12">
    <name type="scientific">Arachis hypogaea</name>
    <name type="common">Peanut</name>
    <dbReference type="NCBI Taxonomy" id="3818"/>
    <lineage>
        <taxon>Eukaryota</taxon>
        <taxon>Viridiplantae</taxon>
        <taxon>Streptophyta</taxon>
        <taxon>Embryophyta</taxon>
        <taxon>Tracheophyta</taxon>
        <taxon>Spermatophyta</taxon>
        <taxon>Magnoliopsida</taxon>
        <taxon>eudicotyledons</taxon>
        <taxon>Gunneridae</taxon>
        <taxon>Pentapetalae</taxon>
        <taxon>rosids</taxon>
        <taxon>fabids</taxon>
        <taxon>Fabales</taxon>
        <taxon>Fabaceae</taxon>
        <taxon>Papilionoideae</taxon>
        <taxon>50 kb inversion clade</taxon>
        <taxon>dalbergioids sensu lato</taxon>
        <taxon>Dalbergieae</taxon>
        <taxon>Pterocarpus clade</taxon>
        <taxon>Arachis</taxon>
    </lineage>
</organism>
<evidence type="ECO:0000313" key="11">
    <source>
        <dbReference type="EMBL" id="RYQ84837.1"/>
    </source>
</evidence>
<evidence type="ECO:0000256" key="10">
    <source>
        <dbReference type="SAM" id="SignalP"/>
    </source>
</evidence>
<dbReference type="SUPFAM" id="SSF56112">
    <property type="entry name" value="Protein kinase-like (PK-like)"/>
    <property type="match status" value="1"/>
</dbReference>
<feature type="chain" id="PRO_5019242947" description="Protein kinase domain-containing protein" evidence="10">
    <location>
        <begin position="22"/>
        <end position="237"/>
    </location>
</feature>
<dbReference type="PANTHER" id="PTHR27000">
    <property type="entry name" value="LEUCINE-RICH REPEAT RECEPTOR-LIKE PROTEIN KINASE FAMILY PROTEIN-RELATED"/>
    <property type="match status" value="1"/>
</dbReference>
<keyword evidence="5" id="KW-0677">Repeat</keyword>
<protein>
    <recommendedName>
        <fullName evidence="13">Protein kinase domain-containing protein</fullName>
    </recommendedName>
</protein>
<keyword evidence="3" id="KW-0812">Transmembrane</keyword>
<keyword evidence="6" id="KW-1133">Transmembrane helix</keyword>
<dbReference type="SUPFAM" id="SSF52058">
    <property type="entry name" value="L domain-like"/>
    <property type="match status" value="1"/>
</dbReference>
<dbReference type="AlphaFoldDB" id="A0A444X570"/>
<evidence type="ECO:0000256" key="2">
    <source>
        <dbReference type="ARBA" id="ARBA00022614"/>
    </source>
</evidence>
<name>A0A444X570_ARAHY</name>
<keyword evidence="9" id="KW-0325">Glycoprotein</keyword>
<evidence type="ECO:0000256" key="7">
    <source>
        <dbReference type="ARBA" id="ARBA00023136"/>
    </source>
</evidence>
<proteinExistence type="predicted"/>
<dbReference type="GO" id="GO:0016020">
    <property type="term" value="C:membrane"/>
    <property type="evidence" value="ECO:0007669"/>
    <property type="project" value="UniProtKB-SubCell"/>
</dbReference>
<evidence type="ECO:0000256" key="8">
    <source>
        <dbReference type="ARBA" id="ARBA00023170"/>
    </source>
</evidence>
<dbReference type="InterPro" id="IPR032675">
    <property type="entry name" value="LRR_dom_sf"/>
</dbReference>
<gene>
    <name evidence="11" type="ORF">Ahy_B10g104327</name>
</gene>
<evidence type="ECO:0000256" key="4">
    <source>
        <dbReference type="ARBA" id="ARBA00022729"/>
    </source>
</evidence>
<keyword evidence="8" id="KW-0675">Receptor</keyword>
<evidence type="ECO:0008006" key="13">
    <source>
        <dbReference type="Google" id="ProtNLM"/>
    </source>
</evidence>
<dbReference type="Gene3D" id="3.80.10.10">
    <property type="entry name" value="Ribonuclease Inhibitor"/>
    <property type="match status" value="1"/>
</dbReference>
<accession>A0A444X570</accession>
<keyword evidence="7" id="KW-0472">Membrane</keyword>
<evidence type="ECO:0000256" key="1">
    <source>
        <dbReference type="ARBA" id="ARBA00004479"/>
    </source>
</evidence>
<dbReference type="Gene3D" id="1.10.510.10">
    <property type="entry name" value="Transferase(Phosphotransferase) domain 1"/>
    <property type="match status" value="1"/>
</dbReference>
<evidence type="ECO:0000256" key="5">
    <source>
        <dbReference type="ARBA" id="ARBA00022737"/>
    </source>
</evidence>
<evidence type="ECO:0000313" key="12">
    <source>
        <dbReference type="Proteomes" id="UP000289738"/>
    </source>
</evidence>
<keyword evidence="12" id="KW-1185">Reference proteome</keyword>
<dbReference type="InterPro" id="IPR011009">
    <property type="entry name" value="Kinase-like_dom_sf"/>
</dbReference>
<reference evidence="11 12" key="1">
    <citation type="submission" date="2019-01" db="EMBL/GenBank/DDBJ databases">
        <title>Sequencing of cultivated peanut Arachis hypogaea provides insights into genome evolution and oil improvement.</title>
        <authorList>
            <person name="Chen X."/>
        </authorList>
    </citation>
    <scope>NUCLEOTIDE SEQUENCE [LARGE SCALE GENOMIC DNA]</scope>
    <source>
        <strain evidence="12">cv. Fuhuasheng</strain>
        <tissue evidence="11">Leaves</tissue>
    </source>
</reference>
<comment type="subcellular location">
    <subcellularLocation>
        <location evidence="1">Membrane</location>
        <topology evidence="1">Single-pass type I membrane protein</topology>
    </subcellularLocation>
</comment>
<keyword evidence="4 10" id="KW-0732">Signal</keyword>
<sequence length="237" mass="26719">MNILSTIFIYWLLNLKVLNLAYNSLESALQNQLSNYTKMDSFDVGFNSLKGSFLSSLRRGFPTFLLEFNKLHENLIYGLNLSANGLTDEILFEIGKLKVLSSLDLSSNNLTGSMDVLGELSLDNLNVSYNFLHGHVPETLMNLLNSSPSSFLGNPYLCVSFSASHSSNRTKTTMCLQINLSFRNQYKCNGDDGSLHDILHRNILSPPLIWDVRLKIADEIAQGLKYMHYDYDPPIVH</sequence>